<dbReference type="RefSeq" id="WP_115842632.1">
    <property type="nucleotide sequence ID" value="NZ_QTJR01000007.1"/>
</dbReference>
<sequence length="93" mass="10334">MGDKKQEIEASLGRFWDEMAIELGEDPQDTGALVGAPLDSLTAMEAMLEIDKLLNRKIPADTVIRKGGYESKEQFVEHLTAEVLKYVAEHADD</sequence>
<protein>
    <recommendedName>
        <fullName evidence="3">Carrier domain-containing protein</fullName>
    </recommendedName>
</protein>
<evidence type="ECO:0000313" key="2">
    <source>
        <dbReference type="Proteomes" id="UP000256829"/>
    </source>
</evidence>
<comment type="caution">
    <text evidence="1">The sequence shown here is derived from an EMBL/GenBank/DDBJ whole genome shotgun (WGS) entry which is preliminary data.</text>
</comment>
<organism evidence="1 2">
    <name type="scientific">Lysobacter soli</name>
    <dbReference type="NCBI Taxonomy" id="453783"/>
    <lineage>
        <taxon>Bacteria</taxon>
        <taxon>Pseudomonadati</taxon>
        <taxon>Pseudomonadota</taxon>
        <taxon>Gammaproteobacteria</taxon>
        <taxon>Lysobacterales</taxon>
        <taxon>Lysobacteraceae</taxon>
        <taxon>Lysobacter</taxon>
    </lineage>
</organism>
<proteinExistence type="predicted"/>
<keyword evidence="2" id="KW-1185">Reference proteome</keyword>
<gene>
    <name evidence="1" type="ORF">DX912_11325</name>
</gene>
<evidence type="ECO:0000313" key="1">
    <source>
        <dbReference type="EMBL" id="RDY66710.1"/>
    </source>
</evidence>
<dbReference type="InterPro" id="IPR036736">
    <property type="entry name" value="ACP-like_sf"/>
</dbReference>
<evidence type="ECO:0008006" key="3">
    <source>
        <dbReference type="Google" id="ProtNLM"/>
    </source>
</evidence>
<dbReference type="Proteomes" id="UP000256829">
    <property type="component" value="Unassembled WGS sequence"/>
</dbReference>
<dbReference type="AlphaFoldDB" id="A0A3D8VB91"/>
<dbReference type="SUPFAM" id="SSF47336">
    <property type="entry name" value="ACP-like"/>
    <property type="match status" value="1"/>
</dbReference>
<reference evidence="1 2" key="1">
    <citation type="submission" date="2018-08" db="EMBL/GenBank/DDBJ databases">
        <title>Lysobacter soli KCTC 22011, whole genome shotgun sequence.</title>
        <authorList>
            <person name="Zhang X."/>
            <person name="Feng G."/>
            <person name="Zhu H."/>
        </authorList>
    </citation>
    <scope>NUCLEOTIDE SEQUENCE [LARGE SCALE GENOMIC DNA]</scope>
    <source>
        <strain evidence="1 2">KCTC 22011</strain>
    </source>
</reference>
<name>A0A3D8VB91_9GAMM</name>
<dbReference type="EMBL" id="QTJR01000007">
    <property type="protein sequence ID" value="RDY66710.1"/>
    <property type="molecule type" value="Genomic_DNA"/>
</dbReference>
<accession>A0A3D8VB91</accession>